<evidence type="ECO:0000313" key="5">
    <source>
        <dbReference type="Proteomes" id="UP000594688"/>
    </source>
</evidence>
<dbReference type="Proteomes" id="UP000594688">
    <property type="component" value="Chromosome"/>
</dbReference>
<dbReference type="InterPro" id="IPR006162">
    <property type="entry name" value="Ppantetheine_attach_site"/>
</dbReference>
<dbReference type="EMBL" id="CP048685">
    <property type="protein sequence ID" value="QPJ61873.1"/>
    <property type="molecule type" value="Genomic_DNA"/>
</dbReference>
<dbReference type="SUPFAM" id="SSF47336">
    <property type="entry name" value="ACP-like"/>
    <property type="match status" value="1"/>
</dbReference>
<reference evidence="4 5" key="1">
    <citation type="submission" date="2020-02" db="EMBL/GenBank/DDBJ databases">
        <title>Genomic and physiological characterization of two novel Nitrospinaceae genera.</title>
        <authorList>
            <person name="Mueller A.J."/>
            <person name="Jung M.-Y."/>
            <person name="Strachan C.R."/>
            <person name="Herbold C.W."/>
            <person name="Kirkegaard R.H."/>
            <person name="Daims H."/>
        </authorList>
    </citation>
    <scope>NUCLEOTIDE SEQUENCE [LARGE SCALE GENOMIC DNA]</scope>
    <source>
        <strain evidence="4">EB</strain>
    </source>
</reference>
<feature type="domain" description="Carrier" evidence="3">
    <location>
        <begin position="39"/>
        <end position="117"/>
    </location>
</feature>
<keyword evidence="1" id="KW-0596">Phosphopantetheine</keyword>
<dbReference type="Gene3D" id="1.10.1200.10">
    <property type="entry name" value="ACP-like"/>
    <property type="match status" value="1"/>
</dbReference>
<dbReference type="PROSITE" id="PS00012">
    <property type="entry name" value="PHOSPHOPANTETHEINE"/>
    <property type="match status" value="1"/>
</dbReference>
<protein>
    <recommendedName>
        <fullName evidence="3">Carrier domain-containing protein</fullName>
    </recommendedName>
</protein>
<dbReference type="PROSITE" id="PS50075">
    <property type="entry name" value="CARRIER"/>
    <property type="match status" value="1"/>
</dbReference>
<evidence type="ECO:0000313" key="4">
    <source>
        <dbReference type="EMBL" id="QPJ61873.1"/>
    </source>
</evidence>
<keyword evidence="2" id="KW-0597">Phosphoprotein</keyword>
<evidence type="ECO:0000259" key="3">
    <source>
        <dbReference type="PROSITE" id="PS50075"/>
    </source>
</evidence>
<dbReference type="AlphaFoldDB" id="A0A7T0BVU7"/>
<name>A0A7T0BVU7_9BACT</name>
<accession>A0A7T0BVU7</accession>
<gene>
    <name evidence="4" type="ORF">G3M70_08305</name>
</gene>
<dbReference type="KEGG" id="nli:G3M70_08305"/>
<dbReference type="Pfam" id="PF00550">
    <property type="entry name" value="PP-binding"/>
    <property type="match status" value="1"/>
</dbReference>
<dbReference type="InterPro" id="IPR036736">
    <property type="entry name" value="ACP-like_sf"/>
</dbReference>
<dbReference type="InterPro" id="IPR009081">
    <property type="entry name" value="PP-bd_ACP"/>
</dbReference>
<organism evidence="4 5">
    <name type="scientific">Candidatus Nitronauta litoralis</name>
    <dbReference type="NCBI Taxonomy" id="2705533"/>
    <lineage>
        <taxon>Bacteria</taxon>
        <taxon>Pseudomonadati</taxon>
        <taxon>Nitrospinota/Tectimicrobiota group</taxon>
        <taxon>Nitrospinota</taxon>
        <taxon>Nitrospinia</taxon>
        <taxon>Nitrospinales</taxon>
        <taxon>Nitrospinaceae</taxon>
        <taxon>Candidatus Nitronauta</taxon>
    </lineage>
</organism>
<evidence type="ECO:0000256" key="2">
    <source>
        <dbReference type="ARBA" id="ARBA00022553"/>
    </source>
</evidence>
<evidence type="ECO:0000256" key="1">
    <source>
        <dbReference type="ARBA" id="ARBA00022450"/>
    </source>
</evidence>
<sequence>MPLPPFTDEDRERAKKLLKGFPEGTEDAYYKFRETGEIEALKVLIGGMLGFYLPSANENYMKVVGGDVDLQTVGIDSLGMTEMVFQVEELFDVSVADEDMAQVTTLDEISVYIKERLEKGDD</sequence>
<proteinExistence type="predicted"/>